<dbReference type="InterPro" id="IPR017946">
    <property type="entry name" value="PLC-like_Pdiesterase_TIM-brl"/>
</dbReference>
<keyword evidence="4" id="KW-1185">Reference proteome</keyword>
<feature type="compositionally biased region" description="Low complexity" evidence="1">
    <location>
        <begin position="379"/>
        <end position="393"/>
    </location>
</feature>
<dbReference type="PANTHER" id="PTHR13593:SF48">
    <property type="entry name" value="OS04G0689300 PROTEIN"/>
    <property type="match status" value="1"/>
</dbReference>
<dbReference type="EMBL" id="RWGY01000031">
    <property type="protein sequence ID" value="TVU16713.1"/>
    <property type="molecule type" value="Genomic_DNA"/>
</dbReference>
<dbReference type="InterPro" id="IPR051057">
    <property type="entry name" value="PI-PLC_domain"/>
</dbReference>
<gene>
    <name evidence="3" type="ORF">EJB05_40288</name>
</gene>
<reference evidence="3 4" key="1">
    <citation type="journal article" date="2019" name="Sci. Rep.">
        <title>A high-quality genome of Eragrostis curvula grass provides insights into Poaceae evolution and supports new strategies to enhance forage quality.</title>
        <authorList>
            <person name="Carballo J."/>
            <person name="Santos B.A.C.M."/>
            <person name="Zappacosta D."/>
            <person name="Garbus I."/>
            <person name="Selva J.P."/>
            <person name="Gallo C.A."/>
            <person name="Diaz A."/>
            <person name="Albertini E."/>
            <person name="Caccamo M."/>
            <person name="Echenique V."/>
        </authorList>
    </citation>
    <scope>NUCLEOTIDE SEQUENCE [LARGE SCALE GENOMIC DNA]</scope>
    <source>
        <strain evidence="4">cv. Victoria</strain>
        <tissue evidence="3">Leaf</tissue>
    </source>
</reference>
<proteinExistence type="predicted"/>
<dbReference type="Pfam" id="PF26178">
    <property type="entry name" value="PI-PLC_cat"/>
    <property type="match status" value="1"/>
</dbReference>
<feature type="compositionally biased region" description="Low complexity" evidence="1">
    <location>
        <begin position="407"/>
        <end position="425"/>
    </location>
</feature>
<protein>
    <recommendedName>
        <fullName evidence="5">Phosphatidylinositol-specific phospholipase C X domain-containing protein</fullName>
    </recommendedName>
</protein>
<dbReference type="CDD" id="cd08588">
    <property type="entry name" value="PI-PLCc_At5g67130_like"/>
    <property type="match status" value="1"/>
</dbReference>
<dbReference type="GO" id="GO:0008081">
    <property type="term" value="F:phosphoric diester hydrolase activity"/>
    <property type="evidence" value="ECO:0007669"/>
    <property type="project" value="InterPro"/>
</dbReference>
<dbReference type="Gene3D" id="3.20.20.190">
    <property type="entry name" value="Phosphatidylinositol (PI) phosphodiesterase"/>
    <property type="match status" value="1"/>
</dbReference>
<keyword evidence="2" id="KW-0732">Signal</keyword>
<evidence type="ECO:0000313" key="4">
    <source>
        <dbReference type="Proteomes" id="UP000324897"/>
    </source>
</evidence>
<dbReference type="OrthoDB" id="7984201at2759"/>
<dbReference type="SUPFAM" id="SSF51695">
    <property type="entry name" value="PLC-like phosphodiesterases"/>
    <property type="match status" value="1"/>
</dbReference>
<sequence length="483" mass="50764">MMAVAISRLRRRILILLVVIAGAWSQLLASGAAAALVGETCSSSSAAACGAGLRCTSCVPPPGTGPAACARTTPLDPIKQAGVGTGLPFNRYTWLTTHNSFAVLGTKSPIGSAIISPPNQEDAVAAQLRNGVRGLMLDAYDFNGDVWLCHSFNGKCFAFTAYVPALPVLRDEIRAFLDSNPSEVVTVFLEDYTAQGSMAKVLAAAGLTNYLFPVANMPKNGADWPLLRDMIAQNHRLIVFTSKQGKEATDGLPYQWNYVVETQYGSDGLAQGKCANRGESRPMDSTAQSLVLMNFFTTNPSQSWACGNNSSPLVTKLKACYDASAKRWPNFIAVDFYMRSSGGGAPLATDVANGRLQCGCDNIAYCRPNAPFGTCDMRPSSSSSSSPAPAPSSMMTVSPGPAPPQYSSSISLGPAAASAAPNSSPTLQRRQMSVEEAATATSSEVPDIAPVSSTAAAFNQRWTSSFHRAGGISLLLLTTLLAC</sequence>
<evidence type="ECO:0000256" key="1">
    <source>
        <dbReference type="SAM" id="MobiDB-lite"/>
    </source>
</evidence>
<name>A0A5J9TZA6_9POAL</name>
<feature type="signal peptide" evidence="2">
    <location>
        <begin position="1"/>
        <end position="25"/>
    </location>
</feature>
<dbReference type="Gramene" id="TVU16713">
    <property type="protein sequence ID" value="TVU16713"/>
    <property type="gene ID" value="EJB05_40288"/>
</dbReference>
<dbReference type="PROSITE" id="PS50007">
    <property type="entry name" value="PIPLC_X_DOMAIN"/>
    <property type="match status" value="1"/>
</dbReference>
<feature type="chain" id="PRO_5023938439" description="Phosphatidylinositol-specific phospholipase C X domain-containing protein" evidence="2">
    <location>
        <begin position="26"/>
        <end position="483"/>
    </location>
</feature>
<dbReference type="GO" id="GO:0006629">
    <property type="term" value="P:lipid metabolic process"/>
    <property type="evidence" value="ECO:0007669"/>
    <property type="project" value="InterPro"/>
</dbReference>
<feature type="region of interest" description="Disordered" evidence="1">
    <location>
        <begin position="377"/>
        <end position="446"/>
    </location>
</feature>
<dbReference type="AlphaFoldDB" id="A0A5J9TZA6"/>
<evidence type="ECO:0008006" key="5">
    <source>
        <dbReference type="Google" id="ProtNLM"/>
    </source>
</evidence>
<dbReference type="Proteomes" id="UP000324897">
    <property type="component" value="Unassembled WGS sequence"/>
</dbReference>
<accession>A0A5J9TZA6</accession>
<organism evidence="3 4">
    <name type="scientific">Eragrostis curvula</name>
    <name type="common">weeping love grass</name>
    <dbReference type="NCBI Taxonomy" id="38414"/>
    <lineage>
        <taxon>Eukaryota</taxon>
        <taxon>Viridiplantae</taxon>
        <taxon>Streptophyta</taxon>
        <taxon>Embryophyta</taxon>
        <taxon>Tracheophyta</taxon>
        <taxon>Spermatophyta</taxon>
        <taxon>Magnoliopsida</taxon>
        <taxon>Liliopsida</taxon>
        <taxon>Poales</taxon>
        <taxon>Poaceae</taxon>
        <taxon>PACMAD clade</taxon>
        <taxon>Chloridoideae</taxon>
        <taxon>Eragrostideae</taxon>
        <taxon>Eragrostidinae</taxon>
        <taxon>Eragrostis</taxon>
    </lineage>
</organism>
<dbReference type="PANTHER" id="PTHR13593">
    <property type="match status" value="1"/>
</dbReference>
<comment type="caution">
    <text evidence="3">The sequence shown here is derived from an EMBL/GenBank/DDBJ whole genome shotgun (WGS) entry which is preliminary data.</text>
</comment>
<evidence type="ECO:0000256" key="2">
    <source>
        <dbReference type="SAM" id="SignalP"/>
    </source>
</evidence>
<evidence type="ECO:0000313" key="3">
    <source>
        <dbReference type="EMBL" id="TVU16713.1"/>
    </source>
</evidence>